<proteinExistence type="predicted"/>
<keyword evidence="2" id="KW-0808">Transferase</keyword>
<evidence type="ECO:0000313" key="3">
    <source>
        <dbReference type="Proteomes" id="UP000318834"/>
    </source>
</evidence>
<dbReference type="PANTHER" id="PTHR12526">
    <property type="entry name" value="GLYCOSYLTRANSFERASE"/>
    <property type="match status" value="1"/>
</dbReference>
<name>A0A537IRM2_9BACT</name>
<dbReference type="PANTHER" id="PTHR12526:SF600">
    <property type="entry name" value="GLYCOSYL TRANSFERASE GROUP 1"/>
    <property type="match status" value="1"/>
</dbReference>
<dbReference type="InterPro" id="IPR028098">
    <property type="entry name" value="Glyco_trans_4-like_N"/>
</dbReference>
<dbReference type="AlphaFoldDB" id="A0A537IRM2"/>
<dbReference type="Pfam" id="PF13692">
    <property type="entry name" value="Glyco_trans_1_4"/>
    <property type="match status" value="1"/>
</dbReference>
<gene>
    <name evidence="2" type="ORF">E6H05_08430</name>
</gene>
<dbReference type="Gene3D" id="3.40.50.2000">
    <property type="entry name" value="Glycogen Phosphorylase B"/>
    <property type="match status" value="2"/>
</dbReference>
<dbReference type="Proteomes" id="UP000318834">
    <property type="component" value="Unassembled WGS sequence"/>
</dbReference>
<feature type="domain" description="Glycosyltransferase subfamily 4-like N-terminal" evidence="1">
    <location>
        <begin position="110"/>
        <end position="234"/>
    </location>
</feature>
<evidence type="ECO:0000259" key="1">
    <source>
        <dbReference type="Pfam" id="PF13439"/>
    </source>
</evidence>
<accession>A0A537IRM2</accession>
<dbReference type="EMBL" id="VBAP01000060">
    <property type="protein sequence ID" value="TMI73981.1"/>
    <property type="molecule type" value="Genomic_DNA"/>
</dbReference>
<dbReference type="GO" id="GO:0016757">
    <property type="term" value="F:glycosyltransferase activity"/>
    <property type="evidence" value="ECO:0007669"/>
    <property type="project" value="TreeGrafter"/>
</dbReference>
<protein>
    <submittedName>
        <fullName evidence="2">Glycosyltransferase family 4 protein</fullName>
    </submittedName>
</protein>
<reference evidence="2 3" key="1">
    <citation type="journal article" date="2019" name="Nat. Microbiol.">
        <title>Mediterranean grassland soil C-N compound turnover is dependent on rainfall and depth, and is mediated by genomically divergent microorganisms.</title>
        <authorList>
            <person name="Diamond S."/>
            <person name="Andeer P.F."/>
            <person name="Li Z."/>
            <person name="Crits-Christoph A."/>
            <person name="Burstein D."/>
            <person name="Anantharaman K."/>
            <person name="Lane K.R."/>
            <person name="Thomas B.C."/>
            <person name="Pan C."/>
            <person name="Northen T.R."/>
            <person name="Banfield J.F."/>
        </authorList>
    </citation>
    <scope>NUCLEOTIDE SEQUENCE [LARGE SCALE GENOMIC DNA]</scope>
    <source>
        <strain evidence="2">NP_8</strain>
    </source>
</reference>
<dbReference type="Pfam" id="PF13439">
    <property type="entry name" value="Glyco_transf_4"/>
    <property type="match status" value="1"/>
</dbReference>
<comment type="caution">
    <text evidence="2">The sequence shown here is derived from an EMBL/GenBank/DDBJ whole genome shotgun (WGS) entry which is preliminary data.</text>
</comment>
<evidence type="ECO:0000313" key="2">
    <source>
        <dbReference type="EMBL" id="TMI73981.1"/>
    </source>
</evidence>
<sequence>MLVISYLYPPSEEMGAQACAQIARYLPDYGWTPIVLTVRQPHPDRGRQAEGIRRGTEIRTAVLPHPFAMYRALRSWGRSIQVEPVDEGLPDESRRRSRLRYWALSLLAVPDAFTGWIPAAVLAGWRAIRRHRVEHLISSGPPWTSHLVGLMLARLSGLPWTAHFRDPWVMSRVEMARFKPVSAQSRRLEAALERMVVTRADTVVCVTEEHAALLRRVHAQTDASKFVTIPNGFDGVEWEELAGGDRSDAAEGGSFVITYAGTLYDRRTPAPLFRALRALIDAGEVDRERIRIDLLGRCDVADGRRVSDLAAECGLSDCVRLTGPLRSSDALRRMTQSDLLLLLAEGLTLQVPGKTYEYLRAGRPVLALAPEGAVARLLRRTAGTWVIDPADQIGLITALREAYRRWADGTELPAPDPAAVAAFDRRILAGRFAEVFAGGATAAPRPESRPQAGEAR</sequence>
<dbReference type="SUPFAM" id="SSF53756">
    <property type="entry name" value="UDP-Glycosyltransferase/glycogen phosphorylase"/>
    <property type="match status" value="1"/>
</dbReference>
<organism evidence="2 3">
    <name type="scientific">Candidatus Segetimicrobium genomatis</name>
    <dbReference type="NCBI Taxonomy" id="2569760"/>
    <lineage>
        <taxon>Bacteria</taxon>
        <taxon>Bacillati</taxon>
        <taxon>Candidatus Sysuimicrobiota</taxon>
        <taxon>Candidatus Sysuimicrobiia</taxon>
        <taxon>Candidatus Sysuimicrobiales</taxon>
        <taxon>Candidatus Segetimicrobiaceae</taxon>
        <taxon>Candidatus Segetimicrobium</taxon>
    </lineage>
</organism>